<dbReference type="Proteomes" id="UP000327493">
    <property type="component" value="Unassembled WGS sequence"/>
</dbReference>
<evidence type="ECO:0000313" key="1">
    <source>
        <dbReference type="EMBL" id="KAA8578283.1"/>
    </source>
</evidence>
<keyword evidence="2" id="KW-1185">Reference proteome</keyword>
<dbReference type="EMBL" id="VOFY01000895">
    <property type="protein sequence ID" value="KAA8578283.1"/>
    <property type="molecule type" value="Genomic_DNA"/>
</dbReference>
<dbReference type="AlphaFoldDB" id="A0A5J5CAQ8"/>
<gene>
    <name evidence="1" type="ORF">FQN60_006991</name>
</gene>
<name>A0A5J5CAQ8_9PERO</name>
<sequence length="63" mass="7432">MCILMPLYFKKEHFIYNTYSFTKKIGVLKGWILPHFLVKALRAKLFILHSRGFRILPVVSHGL</sequence>
<accession>A0A5J5CAQ8</accession>
<protein>
    <submittedName>
        <fullName evidence="1">Uncharacterized protein</fullName>
    </submittedName>
</protein>
<evidence type="ECO:0000313" key="2">
    <source>
        <dbReference type="Proteomes" id="UP000327493"/>
    </source>
</evidence>
<comment type="caution">
    <text evidence="1">The sequence shown here is derived from an EMBL/GenBank/DDBJ whole genome shotgun (WGS) entry which is preliminary data.</text>
</comment>
<proteinExistence type="predicted"/>
<organism evidence="1 2">
    <name type="scientific">Etheostoma spectabile</name>
    <name type="common">orangethroat darter</name>
    <dbReference type="NCBI Taxonomy" id="54343"/>
    <lineage>
        <taxon>Eukaryota</taxon>
        <taxon>Metazoa</taxon>
        <taxon>Chordata</taxon>
        <taxon>Craniata</taxon>
        <taxon>Vertebrata</taxon>
        <taxon>Euteleostomi</taxon>
        <taxon>Actinopterygii</taxon>
        <taxon>Neopterygii</taxon>
        <taxon>Teleostei</taxon>
        <taxon>Neoteleostei</taxon>
        <taxon>Acanthomorphata</taxon>
        <taxon>Eupercaria</taxon>
        <taxon>Perciformes</taxon>
        <taxon>Percoidei</taxon>
        <taxon>Percidae</taxon>
        <taxon>Etheostomatinae</taxon>
        <taxon>Etheostoma</taxon>
    </lineage>
</organism>
<reference evidence="1 2" key="1">
    <citation type="submission" date="2019-08" db="EMBL/GenBank/DDBJ databases">
        <title>A chromosome-level genome assembly, high-density linkage maps, and genome scans reveal the genomic architecture of hybrid incompatibilities underlying speciation via character displacement in darters (Percidae: Etheostominae).</title>
        <authorList>
            <person name="Moran R.L."/>
            <person name="Catchen J.M."/>
            <person name="Fuller R.C."/>
        </authorList>
    </citation>
    <scope>NUCLEOTIDE SEQUENCE [LARGE SCALE GENOMIC DNA]</scope>
    <source>
        <strain evidence="1">EspeVRDwgs_2016</strain>
        <tissue evidence="1">Muscle</tissue>
    </source>
</reference>